<evidence type="ECO:0000256" key="18">
    <source>
        <dbReference type="PROSITE-ProRule" id="PRU00169"/>
    </source>
</evidence>
<dbReference type="PANTHER" id="PTHR45339">
    <property type="entry name" value="HYBRID SIGNAL TRANSDUCTION HISTIDINE KINASE J"/>
    <property type="match status" value="1"/>
</dbReference>
<dbReference type="SMART" id="SM00387">
    <property type="entry name" value="HATPase_c"/>
    <property type="match status" value="1"/>
</dbReference>
<evidence type="ECO:0000256" key="9">
    <source>
        <dbReference type="ARBA" id="ARBA00022741"/>
    </source>
</evidence>
<evidence type="ECO:0000256" key="10">
    <source>
        <dbReference type="ARBA" id="ARBA00022777"/>
    </source>
</evidence>
<keyword evidence="13" id="KW-0902">Two-component regulatory system</keyword>
<dbReference type="GO" id="GO:0005524">
    <property type="term" value="F:ATP binding"/>
    <property type="evidence" value="ECO:0007669"/>
    <property type="project" value="UniProtKB-KW"/>
</dbReference>
<evidence type="ECO:0000256" key="2">
    <source>
        <dbReference type="ARBA" id="ARBA00004651"/>
    </source>
</evidence>
<feature type="transmembrane region" description="Helical" evidence="19">
    <location>
        <begin position="211"/>
        <end position="234"/>
    </location>
</feature>
<dbReference type="Pfam" id="PF00072">
    <property type="entry name" value="Response_reg"/>
    <property type="match status" value="1"/>
</dbReference>
<dbReference type="GO" id="GO:0000155">
    <property type="term" value="F:phosphorelay sensor kinase activity"/>
    <property type="evidence" value="ECO:0007669"/>
    <property type="project" value="InterPro"/>
</dbReference>
<organism evidence="23 24">
    <name type="scientific">Pseudobutyrivibrio xylanivorans DSM 14809</name>
    <dbReference type="NCBI Taxonomy" id="1123012"/>
    <lineage>
        <taxon>Bacteria</taxon>
        <taxon>Bacillati</taxon>
        <taxon>Bacillota</taxon>
        <taxon>Clostridia</taxon>
        <taxon>Lachnospirales</taxon>
        <taxon>Lachnospiraceae</taxon>
        <taxon>Pseudobutyrivibrio</taxon>
    </lineage>
</organism>
<keyword evidence="7 18" id="KW-0597">Phosphoprotein</keyword>
<keyword evidence="14 19" id="KW-0472">Membrane</keyword>
<keyword evidence="24" id="KW-1185">Reference proteome</keyword>
<dbReference type="Gene3D" id="1.20.120.160">
    <property type="entry name" value="HPT domain"/>
    <property type="match status" value="1"/>
</dbReference>
<feature type="domain" description="Response regulatory" evidence="21">
    <location>
        <begin position="647"/>
        <end position="765"/>
    </location>
</feature>
<dbReference type="SMART" id="SM00388">
    <property type="entry name" value="HisKA"/>
    <property type="match status" value="1"/>
</dbReference>
<dbReference type="InterPro" id="IPR003661">
    <property type="entry name" value="HisK_dim/P_dom"/>
</dbReference>
<gene>
    <name evidence="23" type="ORF">SAMN02745725_00445</name>
</gene>
<keyword evidence="12 19" id="KW-1133">Transmembrane helix</keyword>
<reference evidence="23 24" key="1">
    <citation type="submission" date="2016-11" db="EMBL/GenBank/DDBJ databases">
        <authorList>
            <person name="Jaros S."/>
            <person name="Januszkiewicz K."/>
            <person name="Wedrychowicz H."/>
        </authorList>
    </citation>
    <scope>NUCLEOTIDE SEQUENCE [LARGE SCALE GENOMIC DNA]</scope>
    <source>
        <strain evidence="23 24">DSM 14809</strain>
    </source>
</reference>
<dbReference type="PRINTS" id="PR00344">
    <property type="entry name" value="BCTRLSENSOR"/>
</dbReference>
<comment type="catalytic activity">
    <reaction evidence="1">
        <text>ATP + protein L-histidine = ADP + protein N-phospho-L-histidine.</text>
        <dbReference type="EC" id="2.7.13.3"/>
    </reaction>
</comment>
<protein>
    <recommendedName>
        <fullName evidence="16">Circadian input-output histidine kinase CikA</fullName>
        <ecNumber evidence="4">2.7.13.3</ecNumber>
    </recommendedName>
    <alternativeName>
        <fullName evidence="5">Stage 0 sporulation protein A homolog</fullName>
    </alternativeName>
</protein>
<dbReference type="CDD" id="cd16922">
    <property type="entry name" value="HATPase_EvgS-ArcB-TorS-like"/>
    <property type="match status" value="1"/>
</dbReference>
<evidence type="ECO:0000256" key="3">
    <source>
        <dbReference type="ARBA" id="ARBA00006402"/>
    </source>
</evidence>
<dbReference type="Proteomes" id="UP000184185">
    <property type="component" value="Unassembled WGS sequence"/>
</dbReference>
<dbReference type="InterPro" id="IPR008207">
    <property type="entry name" value="Sig_transdc_His_kin_Hpt_dom"/>
</dbReference>
<keyword evidence="9" id="KW-0547">Nucleotide-binding</keyword>
<evidence type="ECO:0000256" key="16">
    <source>
        <dbReference type="ARBA" id="ARBA00074306"/>
    </source>
</evidence>
<dbReference type="PROSITE" id="PS50894">
    <property type="entry name" value="HPT"/>
    <property type="match status" value="1"/>
</dbReference>
<dbReference type="Gene3D" id="3.30.565.10">
    <property type="entry name" value="Histidine kinase-like ATPase, C-terminal domain"/>
    <property type="match status" value="1"/>
</dbReference>
<evidence type="ECO:0000256" key="7">
    <source>
        <dbReference type="ARBA" id="ARBA00022553"/>
    </source>
</evidence>
<evidence type="ECO:0000259" key="21">
    <source>
        <dbReference type="PROSITE" id="PS50110"/>
    </source>
</evidence>
<comment type="function">
    <text evidence="15">May play the central regulatory role in sporulation. It may be an element of the effector pathway responsible for the activation of sporulation genes in response to nutritional stress. Spo0A may act in concert with spo0H (a sigma factor) to control the expression of some genes that are critical to the sporulation process.</text>
</comment>
<evidence type="ECO:0000256" key="6">
    <source>
        <dbReference type="ARBA" id="ARBA00022475"/>
    </source>
</evidence>
<evidence type="ECO:0000259" key="22">
    <source>
        <dbReference type="PROSITE" id="PS50894"/>
    </source>
</evidence>
<dbReference type="Gene3D" id="1.10.287.130">
    <property type="match status" value="1"/>
</dbReference>
<dbReference type="SMART" id="SM00448">
    <property type="entry name" value="REC"/>
    <property type="match status" value="1"/>
</dbReference>
<keyword evidence="8 19" id="KW-0812">Transmembrane</keyword>
<dbReference type="CDD" id="cd17546">
    <property type="entry name" value="REC_hyHK_CKI1_RcsC-like"/>
    <property type="match status" value="1"/>
</dbReference>
<feature type="transmembrane region" description="Helical" evidence="19">
    <location>
        <begin position="86"/>
        <end position="108"/>
    </location>
</feature>
<evidence type="ECO:0000256" key="15">
    <source>
        <dbReference type="ARBA" id="ARBA00024867"/>
    </source>
</evidence>
<keyword evidence="10" id="KW-0808">Transferase</keyword>
<evidence type="ECO:0000313" key="24">
    <source>
        <dbReference type="Proteomes" id="UP000184185"/>
    </source>
</evidence>
<dbReference type="InterPro" id="IPR011006">
    <property type="entry name" value="CheY-like_superfamily"/>
</dbReference>
<feature type="domain" description="HPt" evidence="22">
    <location>
        <begin position="812"/>
        <end position="909"/>
    </location>
</feature>
<dbReference type="STRING" id="185007.SAMN02910350_00785"/>
<evidence type="ECO:0000256" key="4">
    <source>
        <dbReference type="ARBA" id="ARBA00012438"/>
    </source>
</evidence>
<feature type="modified residue" description="4-aspartylphosphate" evidence="18">
    <location>
        <position position="696"/>
    </location>
</feature>
<dbReference type="EMBL" id="FQYQ01000002">
    <property type="protein sequence ID" value="SHI47344.1"/>
    <property type="molecule type" value="Genomic_DNA"/>
</dbReference>
<dbReference type="FunFam" id="3.30.565.10:FF:000010">
    <property type="entry name" value="Sensor histidine kinase RcsC"/>
    <property type="match status" value="1"/>
</dbReference>
<dbReference type="PANTHER" id="PTHR45339:SF1">
    <property type="entry name" value="HYBRID SIGNAL TRANSDUCTION HISTIDINE KINASE J"/>
    <property type="match status" value="1"/>
</dbReference>
<comment type="subcellular location">
    <subcellularLocation>
        <location evidence="2">Cell membrane</location>
        <topology evidence="2">Multi-pass membrane protein</topology>
    </subcellularLocation>
</comment>
<evidence type="ECO:0000256" key="17">
    <source>
        <dbReference type="PROSITE-ProRule" id="PRU00110"/>
    </source>
</evidence>
<feature type="transmembrane region" description="Helical" evidence="19">
    <location>
        <begin position="16"/>
        <end position="35"/>
    </location>
</feature>
<evidence type="ECO:0000256" key="11">
    <source>
        <dbReference type="ARBA" id="ARBA00022840"/>
    </source>
</evidence>
<dbReference type="SUPFAM" id="SSF52172">
    <property type="entry name" value="CheY-like"/>
    <property type="match status" value="1"/>
</dbReference>
<dbReference type="SUPFAM" id="SSF55874">
    <property type="entry name" value="ATPase domain of HSP90 chaperone/DNA topoisomerase II/histidine kinase"/>
    <property type="match status" value="1"/>
</dbReference>
<feature type="transmembrane region" description="Helical" evidence="19">
    <location>
        <begin position="47"/>
        <end position="80"/>
    </location>
</feature>
<dbReference type="InterPro" id="IPR004358">
    <property type="entry name" value="Sig_transdc_His_kin-like_C"/>
</dbReference>
<dbReference type="CDD" id="cd00082">
    <property type="entry name" value="HisKA"/>
    <property type="match status" value="1"/>
</dbReference>
<dbReference type="Pfam" id="PF02518">
    <property type="entry name" value="HATPase_c"/>
    <property type="match status" value="1"/>
</dbReference>
<accession>A0A1M6BF11</accession>
<proteinExistence type="inferred from homology"/>
<dbReference type="PROSITE" id="PS50109">
    <property type="entry name" value="HIS_KIN"/>
    <property type="match status" value="1"/>
</dbReference>
<name>A0A1M6BF11_PSEXY</name>
<dbReference type="SUPFAM" id="SSF47226">
    <property type="entry name" value="Histidine-containing phosphotransfer domain, HPT domain"/>
    <property type="match status" value="1"/>
</dbReference>
<dbReference type="InterPro" id="IPR036641">
    <property type="entry name" value="HPT_dom_sf"/>
</dbReference>
<dbReference type="EC" id="2.7.13.3" evidence="4"/>
<keyword evidence="11" id="KW-0067">ATP-binding</keyword>
<dbReference type="SUPFAM" id="SSF47384">
    <property type="entry name" value="Homodimeric domain of signal transducing histidine kinase"/>
    <property type="match status" value="1"/>
</dbReference>
<feature type="transmembrane region" description="Helical" evidence="19">
    <location>
        <begin position="149"/>
        <end position="171"/>
    </location>
</feature>
<evidence type="ECO:0000256" key="13">
    <source>
        <dbReference type="ARBA" id="ARBA00023012"/>
    </source>
</evidence>
<feature type="modified residue" description="Phosphohistidine" evidence="17">
    <location>
        <position position="851"/>
    </location>
</feature>
<dbReference type="GO" id="GO:0005886">
    <property type="term" value="C:plasma membrane"/>
    <property type="evidence" value="ECO:0007669"/>
    <property type="project" value="UniProtKB-SubCell"/>
</dbReference>
<dbReference type="PROSITE" id="PS50110">
    <property type="entry name" value="RESPONSE_REGULATORY"/>
    <property type="match status" value="1"/>
</dbReference>
<dbReference type="Gene3D" id="3.40.50.2300">
    <property type="match status" value="1"/>
</dbReference>
<dbReference type="InterPro" id="IPR036097">
    <property type="entry name" value="HisK_dim/P_sf"/>
</dbReference>
<evidence type="ECO:0000259" key="20">
    <source>
        <dbReference type="PROSITE" id="PS50109"/>
    </source>
</evidence>
<keyword evidence="6" id="KW-1003">Cell membrane</keyword>
<keyword evidence="10" id="KW-0418">Kinase</keyword>
<feature type="transmembrane region" description="Helical" evidence="19">
    <location>
        <begin position="115"/>
        <end position="137"/>
    </location>
</feature>
<evidence type="ECO:0000256" key="8">
    <source>
        <dbReference type="ARBA" id="ARBA00022692"/>
    </source>
</evidence>
<evidence type="ECO:0000256" key="5">
    <source>
        <dbReference type="ARBA" id="ARBA00018672"/>
    </source>
</evidence>
<evidence type="ECO:0000256" key="12">
    <source>
        <dbReference type="ARBA" id="ARBA00022989"/>
    </source>
</evidence>
<evidence type="ECO:0000313" key="23">
    <source>
        <dbReference type="EMBL" id="SHI47344.1"/>
    </source>
</evidence>
<dbReference type="InterPro" id="IPR003594">
    <property type="entry name" value="HATPase_dom"/>
</dbReference>
<comment type="similarity">
    <text evidence="3">In the N-terminal section; belongs to the phytochrome family.</text>
</comment>
<sequence>MGTIKSKYVANKNLTIISSTIWAFFTLICVLSIVFHSHPVYKLGYIYIIIFLFPFLLIAGLYGYLISMFSFIVCFLVSLIFNSEQAYSMAVFLIAMFGYSLFSQYFWFKSAVKSVLAVLITSTMTTIIAILCFPVVIRDDLSDPFWMVILGYFCGTFILVSTATLILAIYLNFGSDTSKTLFPLAYGYTKEYQRNEFYHRYNRKTKVSIKITTIIIAVELVLSISVAFFIPILFPDLKAMMIDTIDVQNKSETIDNINGDVYSYISDANYKMNDMAIIFDIKMSLLMMCVGVPLAAIANYYTKTSIGGPLGLMSDFMHSFVLTKDEDKLKVIRQISNMEIKTGDEIEVLSDYAKSTLLEMADYIERYEKQQKLETELEITKQASEAKSSFLSNMSHEIRTPINAIIGMNEMIIRECTDEQILEYANNAKSAGNSLLSLVNDILDFSKIEAGKMEILPVQYDLASMVNDLVNLIAARAEEKGLDLEINVDSSIPSLLIGDEIRLKQVVTNLLTNAVKYTEKGIVALSVSYEKSDENNIILHFEVSDTGIGIKESDIAKLYSPFERIEEIRNRTIEGTGLGMSIVRKLLALMDTKLIVESEYGKGSSFRFFVKQEVVSWNEIGDFKDKYKEFINSAEKYHQRFQAPTANILVVDDTEMNLTVIKSLLKKTLVNVDTAISGFETLDKVKEKKYDIIFLDHRMPEMDGIETFEKMKVLNGNINKATPVIALTANAVSGAKQEYQNIGFNDYLAKPVNSVELEKMMEFYLPPEKIESVAIDNGFEKYSDGKLDIPEGSFLANLKEIDLKEAINNCGGAEVLENVVKDFLVSLDNKADAIGKYLNDGDLRNYTVYVHALKSSARLIGAMELSKMAADLEAEGNEGNFIALHERTPALLEKYRSYKEHLKAAMEDENNTDKPLIPEDDLKRAFKDIKELAEAYNYDAIDYILSMLGEYSIPEDYKDTYNKIKQLTVAVDRDRILELL</sequence>
<dbReference type="InterPro" id="IPR001789">
    <property type="entry name" value="Sig_transdc_resp-reg_receiver"/>
</dbReference>
<dbReference type="Pfam" id="PF00512">
    <property type="entry name" value="HisKA"/>
    <property type="match status" value="1"/>
</dbReference>
<dbReference type="AlphaFoldDB" id="A0A1M6BF11"/>
<evidence type="ECO:0000256" key="19">
    <source>
        <dbReference type="SAM" id="Phobius"/>
    </source>
</evidence>
<evidence type="ECO:0000256" key="1">
    <source>
        <dbReference type="ARBA" id="ARBA00000085"/>
    </source>
</evidence>
<feature type="domain" description="Histidine kinase" evidence="20">
    <location>
        <begin position="393"/>
        <end position="614"/>
    </location>
</feature>
<dbReference type="InterPro" id="IPR005467">
    <property type="entry name" value="His_kinase_dom"/>
</dbReference>
<dbReference type="Pfam" id="PF01627">
    <property type="entry name" value="Hpt"/>
    <property type="match status" value="1"/>
</dbReference>
<dbReference type="InterPro" id="IPR036890">
    <property type="entry name" value="HATPase_C_sf"/>
</dbReference>
<evidence type="ECO:0000256" key="14">
    <source>
        <dbReference type="ARBA" id="ARBA00023136"/>
    </source>
</evidence>